<keyword evidence="1" id="KW-0812">Transmembrane</keyword>
<name>A0A9X6VCH0_BACTU</name>
<dbReference type="Proteomes" id="UP000220397">
    <property type="component" value="Unassembled WGS sequence"/>
</dbReference>
<feature type="transmembrane region" description="Helical" evidence="1">
    <location>
        <begin position="12"/>
        <end position="43"/>
    </location>
</feature>
<dbReference type="RefSeq" id="WP_098368793.1">
    <property type="nucleotide sequence ID" value="NZ_JARSYC010000018.1"/>
</dbReference>
<gene>
    <name evidence="2" type="ORF">CN398_09325</name>
</gene>
<comment type="caution">
    <text evidence="2">The sequence shown here is derived from an EMBL/GenBank/DDBJ whole genome shotgun (WGS) entry which is preliminary data.</text>
</comment>
<dbReference type="AlphaFoldDB" id="A0A9X6VCH0"/>
<dbReference type="EMBL" id="NTUS01000026">
    <property type="protein sequence ID" value="PFB07926.1"/>
    <property type="molecule type" value="Genomic_DNA"/>
</dbReference>
<sequence>MDDGEGILGCFGVLAILGALFYCFPIIMAVITFTIIIIGVWAFHDDSKDNRKKFLTDLQSDIPQKLRITKDEVIYDFGEKGESSWKYEDFRIFTSRGEFIVKIKDADNKDVSLEQVSDVDFMKETKQ</sequence>
<keyword evidence="1" id="KW-1133">Transmembrane helix</keyword>
<organism evidence="2 3">
    <name type="scientific">Bacillus thuringiensis</name>
    <dbReference type="NCBI Taxonomy" id="1428"/>
    <lineage>
        <taxon>Bacteria</taxon>
        <taxon>Bacillati</taxon>
        <taxon>Bacillota</taxon>
        <taxon>Bacilli</taxon>
        <taxon>Bacillales</taxon>
        <taxon>Bacillaceae</taxon>
        <taxon>Bacillus</taxon>
        <taxon>Bacillus cereus group</taxon>
    </lineage>
</organism>
<proteinExistence type="predicted"/>
<evidence type="ECO:0000313" key="3">
    <source>
        <dbReference type="Proteomes" id="UP000220397"/>
    </source>
</evidence>
<protein>
    <submittedName>
        <fullName evidence="2">Uncharacterized protein</fullName>
    </submittedName>
</protein>
<evidence type="ECO:0000313" key="2">
    <source>
        <dbReference type="EMBL" id="PFB07926.1"/>
    </source>
</evidence>
<evidence type="ECO:0000256" key="1">
    <source>
        <dbReference type="SAM" id="Phobius"/>
    </source>
</evidence>
<keyword evidence="1" id="KW-0472">Membrane</keyword>
<reference evidence="2 3" key="1">
    <citation type="submission" date="2017-09" db="EMBL/GenBank/DDBJ databases">
        <title>Large-scale bioinformatics analysis of Bacillus genomes uncovers conserved roles of natural products in bacterial physiology.</title>
        <authorList>
            <consortium name="Agbiome Team Llc"/>
            <person name="Bleich R.M."/>
            <person name="Kirk G.J."/>
            <person name="Santa Maria K.C."/>
            <person name="Allen S.E."/>
            <person name="Farag S."/>
            <person name="Shank E.A."/>
            <person name="Bowers A."/>
        </authorList>
    </citation>
    <scope>NUCLEOTIDE SEQUENCE [LARGE SCALE GENOMIC DNA]</scope>
    <source>
        <strain evidence="2 3">AFS015413</strain>
    </source>
</reference>
<accession>A0A9X6VCH0</accession>